<organism evidence="1 2">
    <name type="scientific">Strix occidentalis caurina</name>
    <name type="common">northern spotted owl</name>
    <dbReference type="NCBI Taxonomy" id="311401"/>
    <lineage>
        <taxon>Eukaryota</taxon>
        <taxon>Metazoa</taxon>
        <taxon>Chordata</taxon>
        <taxon>Craniata</taxon>
        <taxon>Vertebrata</taxon>
        <taxon>Euteleostomi</taxon>
        <taxon>Archelosauria</taxon>
        <taxon>Archosauria</taxon>
        <taxon>Dinosauria</taxon>
        <taxon>Saurischia</taxon>
        <taxon>Theropoda</taxon>
        <taxon>Coelurosauria</taxon>
        <taxon>Aves</taxon>
        <taxon>Neognathae</taxon>
        <taxon>Neoaves</taxon>
        <taxon>Telluraves</taxon>
        <taxon>Strigiformes</taxon>
        <taxon>Strigidae</taxon>
        <taxon>Strix</taxon>
    </lineage>
</organism>
<keyword evidence="2" id="KW-1185">Reference proteome</keyword>
<proteinExistence type="predicted"/>
<evidence type="ECO:0000313" key="2">
    <source>
        <dbReference type="Proteomes" id="UP000694551"/>
    </source>
</evidence>
<reference evidence="1" key="1">
    <citation type="submission" date="2025-08" db="UniProtKB">
        <authorList>
            <consortium name="Ensembl"/>
        </authorList>
    </citation>
    <scope>IDENTIFICATION</scope>
</reference>
<dbReference type="AlphaFoldDB" id="A0A8D0F2V5"/>
<dbReference type="Ensembl" id="ENSSOCT00000010833.1">
    <property type="protein sequence ID" value="ENSSOCP00000010548.1"/>
    <property type="gene ID" value="ENSSOCG00000008049.1"/>
</dbReference>
<evidence type="ECO:0000313" key="1">
    <source>
        <dbReference type="Ensembl" id="ENSSOCP00000010548.1"/>
    </source>
</evidence>
<accession>A0A8D0F2V5</accession>
<sequence>MTCYKIHNTQDTKYTTTQTQAGTALPSTWYSGAEKNSLPLWAQRALLPDSSLPHTNTKSPPCNSQPCHILPDPSQPWTLNLAFTGPGARAIFQNNHMG</sequence>
<dbReference type="Proteomes" id="UP000694551">
    <property type="component" value="Unplaced"/>
</dbReference>
<name>A0A8D0F2V5_STROC</name>
<reference evidence="1" key="2">
    <citation type="submission" date="2025-09" db="UniProtKB">
        <authorList>
            <consortium name="Ensembl"/>
        </authorList>
    </citation>
    <scope>IDENTIFICATION</scope>
</reference>
<protein>
    <submittedName>
        <fullName evidence="1">Uncharacterized protein</fullName>
    </submittedName>
</protein>